<dbReference type="InterPro" id="IPR036680">
    <property type="entry name" value="SPOR-like_sf"/>
</dbReference>
<dbReference type="GO" id="GO:0042834">
    <property type="term" value="F:peptidoglycan binding"/>
    <property type="evidence" value="ECO:0007669"/>
    <property type="project" value="InterPro"/>
</dbReference>
<dbReference type="AlphaFoldDB" id="A0A1M7GQ35"/>
<proteinExistence type="predicted"/>
<keyword evidence="4" id="KW-1185">Reference proteome</keyword>
<feature type="transmembrane region" description="Helical" evidence="1">
    <location>
        <begin position="25"/>
        <end position="43"/>
    </location>
</feature>
<evidence type="ECO:0000313" key="3">
    <source>
        <dbReference type="EMBL" id="SHM18009.1"/>
    </source>
</evidence>
<keyword evidence="1" id="KW-1133">Transmembrane helix</keyword>
<feature type="domain" description="SPOR" evidence="2">
    <location>
        <begin position="236"/>
        <end position="321"/>
    </location>
</feature>
<protein>
    <submittedName>
        <fullName evidence="3">Sporulation related domain-containing protein</fullName>
    </submittedName>
</protein>
<gene>
    <name evidence="3" type="ORF">SAMN05443432_10591</name>
</gene>
<dbReference type="RefSeq" id="WP_149779668.1">
    <property type="nucleotide sequence ID" value="NZ_FRCB01000005.1"/>
</dbReference>
<dbReference type="Gene3D" id="3.30.70.1070">
    <property type="entry name" value="Sporulation related repeat"/>
    <property type="match status" value="1"/>
</dbReference>
<evidence type="ECO:0000259" key="2">
    <source>
        <dbReference type="PROSITE" id="PS51724"/>
    </source>
</evidence>
<keyword evidence="1" id="KW-0472">Membrane</keyword>
<evidence type="ECO:0000313" key="4">
    <source>
        <dbReference type="Proteomes" id="UP000322545"/>
    </source>
</evidence>
<evidence type="ECO:0000256" key="1">
    <source>
        <dbReference type="SAM" id="Phobius"/>
    </source>
</evidence>
<dbReference type="Pfam" id="PF05036">
    <property type="entry name" value="SPOR"/>
    <property type="match status" value="1"/>
</dbReference>
<reference evidence="3 4" key="1">
    <citation type="submission" date="2016-11" db="EMBL/GenBank/DDBJ databases">
        <authorList>
            <person name="Varghese N."/>
            <person name="Submissions S."/>
        </authorList>
    </citation>
    <scope>NUCLEOTIDE SEQUENCE [LARGE SCALE GENOMIC DNA]</scope>
    <source>
        <strain evidence="3 4">DSM 28249</strain>
    </source>
</reference>
<sequence>MADRQDVQHSAAPGQGNSIAKLTNFAGAAISLALVVGIGVWGYKLLVRDVSGVPVVRAAEGPMRVQPEDPGGRQAPHQGLAVNAVAAEGTAERPADKLILAPRPLELTLEDIPQAELSALVQAPAEPIDETETVADAEPAPAIDERLTDEDRAVQLVAVEALAARMADGVEPLQALEEPAPSATPEPLAATDAASADGIGRSLRPKQRPASLGQVKQAALTIASSSDSPREIAPEDIPVGTRLAQLGAFSSPDIARKEWDRLDGRFGEYLDGKDRVIQKAQSGGRTFYRLRAMGFADINDARRFCSALVAENAECIPVVTR</sequence>
<dbReference type="EMBL" id="FRCB01000005">
    <property type="protein sequence ID" value="SHM18009.1"/>
    <property type="molecule type" value="Genomic_DNA"/>
</dbReference>
<name>A0A1M7GQ35_9RHOB</name>
<organism evidence="3 4">
    <name type="scientific">Roseovarius litoreus</name>
    <dbReference type="NCBI Taxonomy" id="1155722"/>
    <lineage>
        <taxon>Bacteria</taxon>
        <taxon>Pseudomonadati</taxon>
        <taxon>Pseudomonadota</taxon>
        <taxon>Alphaproteobacteria</taxon>
        <taxon>Rhodobacterales</taxon>
        <taxon>Roseobacteraceae</taxon>
        <taxon>Roseovarius</taxon>
    </lineage>
</organism>
<dbReference type="Proteomes" id="UP000322545">
    <property type="component" value="Unassembled WGS sequence"/>
</dbReference>
<accession>A0A1M7GQ35</accession>
<keyword evidence="1" id="KW-0812">Transmembrane</keyword>
<dbReference type="PROSITE" id="PS51724">
    <property type="entry name" value="SPOR"/>
    <property type="match status" value="1"/>
</dbReference>
<dbReference type="InterPro" id="IPR007730">
    <property type="entry name" value="SPOR-like_dom"/>
</dbReference>